<feature type="chain" id="PRO_5026708929" description="CHRD domain-containing protein" evidence="2">
    <location>
        <begin position="32"/>
        <end position="440"/>
    </location>
</feature>
<protein>
    <recommendedName>
        <fullName evidence="3">CHRD domain-containing protein</fullName>
    </recommendedName>
</protein>
<evidence type="ECO:0000256" key="1">
    <source>
        <dbReference type="ARBA" id="ARBA00022729"/>
    </source>
</evidence>
<dbReference type="InterPro" id="IPR013517">
    <property type="entry name" value="FG-GAP"/>
</dbReference>
<feature type="signal peptide" evidence="2">
    <location>
        <begin position="1"/>
        <end position="31"/>
    </location>
</feature>
<dbReference type="PANTHER" id="PTHR46580">
    <property type="entry name" value="SENSOR KINASE-RELATED"/>
    <property type="match status" value="1"/>
</dbReference>
<feature type="domain" description="CHRD" evidence="3">
    <location>
        <begin position="31"/>
        <end position="151"/>
    </location>
</feature>
<dbReference type="SUPFAM" id="SSF69318">
    <property type="entry name" value="Integrin alpha N-terminal domain"/>
    <property type="match status" value="1"/>
</dbReference>
<sequence length="440" mass="47890">MKKQSIISRPKTLLWLAALIAAVMLTTDASAQQKFLANLSGLQQVPATRSTGKGVAVVTLNADETQATISVNYSGLSSAVTAIHIHGNAAPGQNAAAIFTVEDAATGTINRTFNLTRMQVGALRSQRLYFDIHTKIFPDGEIRGQIKRASMFADEDGDGRDDYITYRQGDNTFYSLLSLGDRVQTRSFGETTPGFLNGSFIGDFDGDGLADPVRFRVNATSGLITWLIYQTDTNTVRSVDWGNFATDFVAVGDYDGDAKQDVAVFRISEGIWYIIESSTGAPRYEYFGAPGDASVPGDYDKDGKTDAAVTRDIDGKKHWFIKQSSNGQVRVEQWGLPSDTTFGFGPSLIDFDGDGAQDLVVQRNIDGAAYFYVRRSSDNSFFVEQWGLATDIVFIGIDHDGDGKSDIEAIRPINGQNVWFSRLSSTGESRAVVWGSASDQ</sequence>
<organism evidence="4">
    <name type="scientific">uncultured Pyrinomonadaceae bacterium</name>
    <dbReference type="NCBI Taxonomy" id="2283094"/>
    <lineage>
        <taxon>Bacteria</taxon>
        <taxon>Pseudomonadati</taxon>
        <taxon>Acidobacteriota</taxon>
        <taxon>Blastocatellia</taxon>
        <taxon>Blastocatellales</taxon>
        <taxon>Pyrinomonadaceae</taxon>
        <taxon>environmental samples</taxon>
    </lineage>
</organism>
<keyword evidence="1 2" id="KW-0732">Signal</keyword>
<dbReference type="Pfam" id="PF13517">
    <property type="entry name" value="FG-GAP_3"/>
    <property type="match status" value="1"/>
</dbReference>
<gene>
    <name evidence="4" type="ORF">AVDCRST_MAG74-869</name>
</gene>
<evidence type="ECO:0000313" key="4">
    <source>
        <dbReference type="EMBL" id="CAA9388840.1"/>
    </source>
</evidence>
<dbReference type="AlphaFoldDB" id="A0A6J4NMX5"/>
<reference evidence="4" key="1">
    <citation type="submission" date="2020-02" db="EMBL/GenBank/DDBJ databases">
        <authorList>
            <person name="Meier V. D."/>
        </authorList>
    </citation>
    <scope>NUCLEOTIDE SEQUENCE</scope>
    <source>
        <strain evidence="4">AVDCRST_MAG74</strain>
    </source>
</reference>
<dbReference type="EMBL" id="CADCUR010000067">
    <property type="protein sequence ID" value="CAA9388840.1"/>
    <property type="molecule type" value="Genomic_DNA"/>
</dbReference>
<dbReference type="Gene3D" id="2.130.10.130">
    <property type="entry name" value="Integrin alpha, N-terminal"/>
    <property type="match status" value="1"/>
</dbReference>
<dbReference type="InterPro" id="IPR028994">
    <property type="entry name" value="Integrin_alpha_N"/>
</dbReference>
<accession>A0A6J4NMX5</accession>
<name>A0A6J4NMX5_9BACT</name>
<proteinExistence type="predicted"/>
<dbReference type="Pfam" id="PF07452">
    <property type="entry name" value="CHRD"/>
    <property type="match status" value="1"/>
</dbReference>
<dbReference type="InterPro" id="IPR010895">
    <property type="entry name" value="CHRD"/>
</dbReference>
<evidence type="ECO:0000256" key="2">
    <source>
        <dbReference type="SAM" id="SignalP"/>
    </source>
</evidence>
<dbReference type="SMART" id="SM00754">
    <property type="entry name" value="CHRD"/>
    <property type="match status" value="1"/>
</dbReference>
<dbReference type="PROSITE" id="PS50933">
    <property type="entry name" value="CHRD"/>
    <property type="match status" value="1"/>
</dbReference>
<evidence type="ECO:0000259" key="3">
    <source>
        <dbReference type="PROSITE" id="PS50933"/>
    </source>
</evidence>